<dbReference type="EMBL" id="CP001629">
    <property type="protein sequence ID" value="ACU89345.1"/>
    <property type="molecule type" value="Genomic_DNA"/>
</dbReference>
<dbReference type="AlphaFoldDB" id="C7LRW2"/>
<sequence length="183" mass="20305">MKIIYTAAFICIIMWGFSFIAGTNANVSEILRQGAKTVINHVADQLNEETGENPEKFASEDDGNVLPRTEESNASVEEWVVNEGHEQSSLNSTAQRVNPEPASNSSYPHIMDAQIPQEVVSGLQKDVVLEAGQEVDQDVTHKESTDFSQERIRQDEERMAEEGARAGYEAHRVLDDIATMLGR</sequence>
<feature type="region of interest" description="Disordered" evidence="1">
    <location>
        <begin position="48"/>
        <end position="105"/>
    </location>
</feature>
<keyword evidence="3" id="KW-1185">Reference proteome</keyword>
<organism evidence="2 3">
    <name type="scientific">Desulfomicrobium baculatum (strain DSM 4028 / VKM B-1378 / X)</name>
    <name type="common">Desulfovibrio baculatus</name>
    <dbReference type="NCBI Taxonomy" id="525897"/>
    <lineage>
        <taxon>Bacteria</taxon>
        <taxon>Pseudomonadati</taxon>
        <taxon>Thermodesulfobacteriota</taxon>
        <taxon>Desulfovibrionia</taxon>
        <taxon>Desulfovibrionales</taxon>
        <taxon>Desulfomicrobiaceae</taxon>
        <taxon>Desulfomicrobium</taxon>
    </lineage>
</organism>
<accession>C7LRW2</accession>
<dbReference type="KEGG" id="dba:Dbac_1242"/>
<name>C7LRW2_DESBD</name>
<reference evidence="2 3" key="1">
    <citation type="journal article" date="2009" name="Stand. Genomic Sci.">
        <title>Complete genome sequence of Desulfomicrobium baculatum type strain (X).</title>
        <authorList>
            <person name="Copeland A."/>
            <person name="Spring S."/>
            <person name="Goker M."/>
            <person name="Schneider S."/>
            <person name="Lapidus A."/>
            <person name="Del Rio T.G."/>
            <person name="Tice H."/>
            <person name="Cheng J.F."/>
            <person name="Chen F."/>
            <person name="Nolan M."/>
            <person name="Bruce D."/>
            <person name="Goodwin L."/>
            <person name="Pitluck S."/>
            <person name="Ivanova N."/>
            <person name="Mavrommatis K."/>
            <person name="Ovchinnikova G."/>
            <person name="Pati A."/>
            <person name="Chen A."/>
            <person name="Palaniappan K."/>
            <person name="Land M."/>
            <person name="Hauser L."/>
            <person name="Chang Y.J."/>
            <person name="Jeffries C.C."/>
            <person name="Meincke L."/>
            <person name="Sims D."/>
            <person name="Brettin T."/>
            <person name="Detter J.C."/>
            <person name="Han C."/>
            <person name="Chain P."/>
            <person name="Bristow J."/>
            <person name="Eisen J.A."/>
            <person name="Markowitz V."/>
            <person name="Hugenholtz P."/>
            <person name="Kyrpides N.C."/>
            <person name="Klenk H.P."/>
            <person name="Lucas S."/>
        </authorList>
    </citation>
    <scope>NUCLEOTIDE SEQUENCE [LARGE SCALE GENOMIC DNA]</scope>
    <source>
        <strain evidence="3">DSM 4028 / VKM B-1378 / X</strain>
    </source>
</reference>
<evidence type="ECO:0000256" key="1">
    <source>
        <dbReference type="SAM" id="MobiDB-lite"/>
    </source>
</evidence>
<evidence type="ECO:0000313" key="3">
    <source>
        <dbReference type="Proteomes" id="UP000002216"/>
    </source>
</evidence>
<protein>
    <submittedName>
        <fullName evidence="2">Uncharacterized protein</fullName>
    </submittedName>
</protein>
<feature type="compositionally biased region" description="Polar residues" evidence="1">
    <location>
        <begin position="87"/>
        <end position="105"/>
    </location>
</feature>
<gene>
    <name evidence="2" type="ordered locus">Dbac_1242</name>
</gene>
<proteinExistence type="predicted"/>
<dbReference type="HOGENOM" id="CLU_1472926_0_0_7"/>
<dbReference type="Proteomes" id="UP000002216">
    <property type="component" value="Chromosome"/>
</dbReference>
<evidence type="ECO:0000313" key="2">
    <source>
        <dbReference type="EMBL" id="ACU89345.1"/>
    </source>
</evidence>
<dbReference type="RefSeq" id="WP_015773441.1">
    <property type="nucleotide sequence ID" value="NC_013173.1"/>
</dbReference>